<evidence type="ECO:0000256" key="1">
    <source>
        <dbReference type="PROSITE-ProRule" id="PRU00339"/>
    </source>
</evidence>
<dbReference type="SUPFAM" id="SSF48452">
    <property type="entry name" value="TPR-like"/>
    <property type="match status" value="1"/>
</dbReference>
<dbReference type="AlphaFoldDB" id="A0A813HUG5"/>
<dbReference type="PANTHER" id="PTHR46512:SF8">
    <property type="entry name" value="PEPTIDYLPROLYL ISOMERASE"/>
    <property type="match status" value="1"/>
</dbReference>
<dbReference type="PROSITE" id="PS50005">
    <property type="entry name" value="TPR"/>
    <property type="match status" value="1"/>
</dbReference>
<gene>
    <name evidence="2" type="ORF">PGLA1383_LOCUS57026</name>
</gene>
<dbReference type="EMBL" id="CAJNNV010033172">
    <property type="protein sequence ID" value="CAE8642548.1"/>
    <property type="molecule type" value="Genomic_DNA"/>
</dbReference>
<keyword evidence="1" id="KW-0802">TPR repeat</keyword>
<dbReference type="PANTHER" id="PTHR46512">
    <property type="entry name" value="PEPTIDYLPROLYL ISOMERASE"/>
    <property type="match status" value="1"/>
</dbReference>
<dbReference type="InterPro" id="IPR019734">
    <property type="entry name" value="TPR_rpt"/>
</dbReference>
<dbReference type="SMART" id="SM00028">
    <property type="entry name" value="TPR"/>
    <property type="match status" value="2"/>
</dbReference>
<dbReference type="InterPro" id="IPR011990">
    <property type="entry name" value="TPR-like_helical_dom_sf"/>
</dbReference>
<name>A0A813HUG5_POLGL</name>
<proteinExistence type="predicted"/>
<evidence type="ECO:0000313" key="2">
    <source>
        <dbReference type="EMBL" id="CAE8642548.1"/>
    </source>
</evidence>
<organism evidence="2 3">
    <name type="scientific">Polarella glacialis</name>
    <name type="common">Dinoflagellate</name>
    <dbReference type="NCBI Taxonomy" id="89957"/>
    <lineage>
        <taxon>Eukaryota</taxon>
        <taxon>Sar</taxon>
        <taxon>Alveolata</taxon>
        <taxon>Dinophyceae</taxon>
        <taxon>Suessiales</taxon>
        <taxon>Suessiaceae</taxon>
        <taxon>Polarella</taxon>
    </lineage>
</organism>
<evidence type="ECO:0000313" key="3">
    <source>
        <dbReference type="Proteomes" id="UP000654075"/>
    </source>
</evidence>
<reference evidence="2" key="1">
    <citation type="submission" date="2021-02" db="EMBL/GenBank/DDBJ databases">
        <authorList>
            <person name="Dougan E. K."/>
            <person name="Rhodes N."/>
            <person name="Thang M."/>
            <person name="Chan C."/>
        </authorList>
    </citation>
    <scope>NUCLEOTIDE SEQUENCE</scope>
</reference>
<evidence type="ECO:0008006" key="4">
    <source>
        <dbReference type="Google" id="ProtNLM"/>
    </source>
</evidence>
<feature type="repeat" description="TPR" evidence="1">
    <location>
        <begin position="307"/>
        <end position="340"/>
    </location>
</feature>
<dbReference type="Gene3D" id="1.25.40.10">
    <property type="entry name" value="Tetratricopeptide repeat domain"/>
    <property type="match status" value="1"/>
</dbReference>
<dbReference type="Proteomes" id="UP000654075">
    <property type="component" value="Unassembled WGS sequence"/>
</dbReference>
<dbReference type="InterPro" id="IPR050754">
    <property type="entry name" value="FKBP4/5/8-like"/>
</dbReference>
<accession>A0A813HUG5</accession>
<dbReference type="Pfam" id="PF13174">
    <property type="entry name" value="TPR_6"/>
    <property type="match status" value="2"/>
</dbReference>
<sequence length="413" mass="46569">MQADFEYELASGDRGQGEVLGKVLDGILVQMRRGQVASVTHPLKDLFPSGSPQVLQYGPEAIAICEVKLMEIYVTKDCSFTKNAGEVVKEVVKDGIGAWCDNPTDEGMAVLRIEEVRTEEGVRIFPDPDGSSLELCVAVGDGQVCDALECAMLEMRQHETAMVTCLDPSFCIGGQPLGNKANLPGKGKLTLRVTMLDYNKGPDAMSFEEDDRLTFALRRKAEATRLFGEGRFRLARERYRKIIELFHHVDRPKMKDRFLGQPELFQECRKLRIDCRLNLALCSLKLQDPEPAREACDEVLKQVPENTKALYRRAQAHILQQDYVQACHDLQRVVDIDPSIDDARRLLEKTAKLRSQCDRKQRGQLKFEKMVSRISDDRSDKHNDYLSAPMDSPGVEGLPVSDWVPNARAAMRR</sequence>
<comment type="caution">
    <text evidence="2">The sequence shown here is derived from an EMBL/GenBank/DDBJ whole genome shotgun (WGS) entry which is preliminary data.</text>
</comment>
<keyword evidence="3" id="KW-1185">Reference proteome</keyword>
<dbReference type="OrthoDB" id="430060at2759"/>
<protein>
    <recommendedName>
        <fullName evidence="4">Peptidylprolyl isomerase</fullName>
    </recommendedName>
</protein>